<dbReference type="EMBL" id="CP025771">
    <property type="protein sequence ID" value="KGB79161.1"/>
    <property type="molecule type" value="Genomic_DNA"/>
</dbReference>
<feature type="compositionally biased region" description="Low complexity" evidence="1">
    <location>
        <begin position="76"/>
        <end position="108"/>
    </location>
</feature>
<organism evidence="3 4">
    <name type="scientific">Cryptococcus deuterogattii (strain R265)</name>
    <name type="common">Cryptococcus gattii VGII (strain R265)</name>
    <dbReference type="NCBI Taxonomy" id="294750"/>
    <lineage>
        <taxon>Eukaryota</taxon>
        <taxon>Fungi</taxon>
        <taxon>Dikarya</taxon>
        <taxon>Basidiomycota</taxon>
        <taxon>Agaricomycotina</taxon>
        <taxon>Tremellomycetes</taxon>
        <taxon>Tremellales</taxon>
        <taxon>Cryptococcaceae</taxon>
        <taxon>Cryptococcus</taxon>
        <taxon>Cryptococcus gattii species complex</taxon>
    </lineage>
</organism>
<dbReference type="InterPro" id="IPR022226">
    <property type="entry name" value="DUF3752"/>
</dbReference>
<dbReference type="Proteomes" id="UP000029445">
    <property type="component" value="Chromosome 13"/>
</dbReference>
<feature type="compositionally biased region" description="Pro residues" evidence="1">
    <location>
        <begin position="24"/>
        <end position="33"/>
    </location>
</feature>
<dbReference type="InterPro" id="IPR046331">
    <property type="entry name" value="GPAM1-like"/>
</dbReference>
<feature type="region of interest" description="Disordered" evidence="1">
    <location>
        <begin position="237"/>
        <end position="292"/>
    </location>
</feature>
<gene>
    <name evidence="3" type="ORF">CNBG_4999</name>
</gene>
<dbReference type="GeneID" id="88181172"/>
<evidence type="ECO:0000313" key="3">
    <source>
        <dbReference type="EMBL" id="KGB79161.1"/>
    </source>
</evidence>
<feature type="domain" description="DUF3752" evidence="2">
    <location>
        <begin position="171"/>
        <end position="322"/>
    </location>
</feature>
<feature type="compositionally biased region" description="Basic and acidic residues" evidence="1">
    <location>
        <begin position="141"/>
        <end position="167"/>
    </location>
</feature>
<dbReference type="VEuPathDB" id="FungiDB:CNBG_4999"/>
<dbReference type="OMA" id="NKAADFG"/>
<feature type="compositionally biased region" description="Basic and acidic residues" evidence="1">
    <location>
        <begin position="248"/>
        <end position="258"/>
    </location>
</feature>
<accession>A0A095DEE2</accession>
<evidence type="ECO:0000256" key="1">
    <source>
        <dbReference type="SAM" id="MobiDB-lite"/>
    </source>
</evidence>
<reference evidence="3 4" key="2">
    <citation type="journal article" date="2018" name="Proc. Natl. Acad. Sci.">
        <title>RNAi is a critical determinant of centromere evolution in closely related fungi.</title>
        <authorList>
            <person name="Yadav V."/>
            <person name="Sun S."/>
            <person name="Billmyre R.B."/>
            <person name="Thimmappa B.C."/>
            <person name="Shea T."/>
            <person name="Lintner R."/>
            <person name="Bakkeren G."/>
            <person name="Cuomo C.A."/>
            <person name="Heitman J."/>
            <person name="Sanyal K."/>
        </authorList>
    </citation>
    <scope>NUCLEOTIDE SEQUENCE [LARGE SCALE GENOMIC DNA]</scope>
    <source>
        <strain evidence="3 4">R265</strain>
    </source>
</reference>
<sequence length="331" mass="36016">MPIGPALPPHLAHLAAASSRSPSASPPPGPSVPAGPAVLVDKEEEEEEYVPALPPHLLAARKAKASLSGVEKKAASPSIGPSVGPSVGTALPAAGPSRPSSVPGPSFPEGYDSDDEVIGPVPVPTAGREEDDDEAQAAVREFLEREERRRKQAEEKDKPKALQREEWMLVPPSSGVLSNVDPLKKRATTFSRSTAQPETDSSVWTETPAEKAQRIADEVAGVKRKKDKAGDRILTFEEEEEDRRKRRRDMEIKQELHKYNRGPSLLDQHADKLAKKKQNGEDDDAPAIWDHDRDMGVTGRLLTDQERSRKIKEARGLGDRFGHGKGGAYQI</sequence>
<dbReference type="Pfam" id="PF12572">
    <property type="entry name" value="DUF3752"/>
    <property type="match status" value="1"/>
</dbReference>
<dbReference type="PANTHER" id="PTHR46370">
    <property type="entry name" value="GPALPP MOTIFS-CONTAINING PROTEIN 1"/>
    <property type="match status" value="1"/>
</dbReference>
<dbReference type="HOGENOM" id="CLU_067132_0_1_1"/>
<dbReference type="RefSeq" id="XP_062884852.1">
    <property type="nucleotide sequence ID" value="XM_063028897.1"/>
</dbReference>
<dbReference type="OrthoDB" id="73491at2759"/>
<protein>
    <recommendedName>
        <fullName evidence="2">DUF3752 domain-containing protein</fullName>
    </recommendedName>
</protein>
<evidence type="ECO:0000313" key="4">
    <source>
        <dbReference type="Proteomes" id="UP000029445"/>
    </source>
</evidence>
<feature type="region of interest" description="Disordered" evidence="1">
    <location>
        <begin position="14"/>
        <end position="212"/>
    </location>
</feature>
<reference evidence="3 4" key="1">
    <citation type="journal article" date="2011" name="MBio">
        <title>Genome variation in Cryptococcus gattii, an emerging pathogen of immunocompetent hosts.</title>
        <authorList>
            <person name="D'Souza C.A."/>
            <person name="Kronstad J.W."/>
            <person name="Taylor G."/>
            <person name="Warren R."/>
            <person name="Yuen M."/>
            <person name="Hu G."/>
            <person name="Jung W.H."/>
            <person name="Sham A."/>
            <person name="Kidd S.E."/>
            <person name="Tangen K."/>
            <person name="Lee N."/>
            <person name="Zeilmaker T."/>
            <person name="Sawkins J."/>
            <person name="McVicker G."/>
            <person name="Shah S."/>
            <person name="Gnerre S."/>
            <person name="Griggs A."/>
            <person name="Zeng Q."/>
            <person name="Bartlett K."/>
            <person name="Li W."/>
            <person name="Wang X."/>
            <person name="Heitman J."/>
            <person name="Stajich J.E."/>
            <person name="Fraser J.A."/>
            <person name="Meyer W."/>
            <person name="Carter D."/>
            <person name="Schein J."/>
            <person name="Krzywinski M."/>
            <person name="Kwon-Chung K.J."/>
            <person name="Varma A."/>
            <person name="Wang J."/>
            <person name="Brunham R."/>
            <person name="Fyfe M."/>
            <person name="Ouellette B.F."/>
            <person name="Siddiqui A."/>
            <person name="Marra M."/>
            <person name="Jones S."/>
            <person name="Holt R."/>
            <person name="Birren B.W."/>
            <person name="Galagan J.E."/>
            <person name="Cuomo C.A."/>
        </authorList>
    </citation>
    <scope>NUCLEOTIDE SEQUENCE [LARGE SCALE GENOMIC DNA]</scope>
    <source>
        <strain evidence="3 4">R265</strain>
    </source>
</reference>
<dbReference type="PANTHER" id="PTHR46370:SF1">
    <property type="entry name" value="GPALPP MOTIFS-CONTAINING PROTEIN 1"/>
    <property type="match status" value="1"/>
</dbReference>
<name>A0A095DEE2_CRYD2</name>
<keyword evidence="4" id="KW-1185">Reference proteome</keyword>
<evidence type="ECO:0000259" key="2">
    <source>
        <dbReference type="Pfam" id="PF12572"/>
    </source>
</evidence>
<feature type="compositionally biased region" description="Polar residues" evidence="1">
    <location>
        <begin position="188"/>
        <end position="205"/>
    </location>
</feature>
<feature type="compositionally biased region" description="Low complexity" evidence="1">
    <location>
        <begin position="14"/>
        <end position="23"/>
    </location>
</feature>
<dbReference type="AlphaFoldDB" id="A0A095DEE2"/>
<dbReference type="KEGG" id="cdeu:CNBG_4999"/>
<proteinExistence type="predicted"/>